<gene>
    <name evidence="1" type="ORF">R3W88_030993</name>
</gene>
<evidence type="ECO:0000313" key="1">
    <source>
        <dbReference type="EMBL" id="KAK4726076.1"/>
    </source>
</evidence>
<dbReference type="EMBL" id="JAWPEI010000005">
    <property type="protein sequence ID" value="KAK4726076.1"/>
    <property type="molecule type" value="Genomic_DNA"/>
</dbReference>
<dbReference type="AlphaFoldDB" id="A0AAV9LK47"/>
<sequence length="152" mass="17050">MSCRGSILLYRVSQSNETGWRQTIGLRSKFQVPRKFENGLYTCCIQPYTAIYRSNAADTKLKIESQVAGAEVGCIHLSTVQCAGKMGQYTADTRLIYMLCIHCHKTANGSSPKIKWATFGVNHMGQQPNLSGSNEFGQKWPNFNLYLTFLII</sequence>
<dbReference type="Proteomes" id="UP001311915">
    <property type="component" value="Unassembled WGS sequence"/>
</dbReference>
<protein>
    <submittedName>
        <fullName evidence="1">Uncharacterized protein</fullName>
    </submittedName>
</protein>
<reference evidence="1 2" key="1">
    <citation type="submission" date="2023-10" db="EMBL/GenBank/DDBJ databases">
        <title>Genome-Wide Identification Analysis in wild type Solanum Pinnatisectum Reveals Some Genes Defensing Phytophthora Infestans.</title>
        <authorList>
            <person name="Sun C."/>
        </authorList>
    </citation>
    <scope>NUCLEOTIDE SEQUENCE [LARGE SCALE GENOMIC DNA]</scope>
    <source>
        <strain evidence="1">LQN</strain>
        <tissue evidence="1">Leaf</tissue>
    </source>
</reference>
<evidence type="ECO:0000313" key="2">
    <source>
        <dbReference type="Proteomes" id="UP001311915"/>
    </source>
</evidence>
<keyword evidence="2" id="KW-1185">Reference proteome</keyword>
<proteinExistence type="predicted"/>
<comment type="caution">
    <text evidence="1">The sequence shown here is derived from an EMBL/GenBank/DDBJ whole genome shotgun (WGS) entry which is preliminary data.</text>
</comment>
<name>A0AAV9LK47_9SOLN</name>
<accession>A0AAV9LK47</accession>
<organism evidence="1 2">
    <name type="scientific">Solanum pinnatisectum</name>
    <name type="common">tansyleaf nightshade</name>
    <dbReference type="NCBI Taxonomy" id="50273"/>
    <lineage>
        <taxon>Eukaryota</taxon>
        <taxon>Viridiplantae</taxon>
        <taxon>Streptophyta</taxon>
        <taxon>Embryophyta</taxon>
        <taxon>Tracheophyta</taxon>
        <taxon>Spermatophyta</taxon>
        <taxon>Magnoliopsida</taxon>
        <taxon>eudicotyledons</taxon>
        <taxon>Gunneridae</taxon>
        <taxon>Pentapetalae</taxon>
        <taxon>asterids</taxon>
        <taxon>lamiids</taxon>
        <taxon>Solanales</taxon>
        <taxon>Solanaceae</taxon>
        <taxon>Solanoideae</taxon>
        <taxon>Solaneae</taxon>
        <taxon>Solanum</taxon>
    </lineage>
</organism>